<evidence type="ECO:0000256" key="1">
    <source>
        <dbReference type="ARBA" id="ARBA00010255"/>
    </source>
</evidence>
<feature type="domain" description="EF-hand" evidence="6">
    <location>
        <begin position="481"/>
        <end position="516"/>
    </location>
</feature>
<dbReference type="FunFam" id="1.10.418.10:FF:000030">
    <property type="entry name" value="Related to alpha-actinin"/>
    <property type="match status" value="1"/>
</dbReference>
<dbReference type="GeneID" id="28989665"/>
<accession>A0A162V9F3</accession>
<dbReference type="Gene3D" id="1.10.238.10">
    <property type="entry name" value="EF-hand"/>
    <property type="match status" value="2"/>
</dbReference>
<dbReference type="PROSITE" id="PS50021">
    <property type="entry name" value="CH"/>
    <property type="match status" value="2"/>
</dbReference>
<dbReference type="PROSITE" id="PS50222">
    <property type="entry name" value="EF_HAND_2"/>
    <property type="match status" value="1"/>
</dbReference>
<name>A0A162V9F3_PHYB8</name>
<evidence type="ECO:0000313" key="7">
    <source>
        <dbReference type="EMBL" id="OAD80992.1"/>
    </source>
</evidence>
<dbReference type="SUPFAM" id="SSF46966">
    <property type="entry name" value="Spectrin repeat"/>
    <property type="match status" value="2"/>
</dbReference>
<keyword evidence="8" id="KW-1185">Reference proteome</keyword>
<dbReference type="FunFam" id="1.10.418.10:FF:000077">
    <property type="entry name" value="Related to alpha-actinin"/>
    <property type="match status" value="1"/>
</dbReference>
<evidence type="ECO:0000259" key="5">
    <source>
        <dbReference type="PROSITE" id="PS50021"/>
    </source>
</evidence>
<dbReference type="InterPro" id="IPR001589">
    <property type="entry name" value="Actinin_actin-bd_CS"/>
</dbReference>
<dbReference type="Pfam" id="PF08726">
    <property type="entry name" value="EFhand_Ca_insen"/>
    <property type="match status" value="1"/>
</dbReference>
<dbReference type="VEuPathDB" id="FungiDB:PHYBLDRAFT_120768"/>
<dbReference type="InParanoid" id="A0A162V9F3"/>
<keyword evidence="4" id="KW-0009">Actin-binding</keyword>
<feature type="domain" description="Calponin-homology (CH)" evidence="5">
    <location>
        <begin position="7"/>
        <end position="112"/>
    </location>
</feature>
<dbReference type="SUPFAM" id="SSF47576">
    <property type="entry name" value="Calponin-homology domain, CH-domain"/>
    <property type="match status" value="1"/>
</dbReference>
<dbReference type="Gene3D" id="1.10.418.10">
    <property type="entry name" value="Calponin-like domain"/>
    <property type="match status" value="2"/>
</dbReference>
<evidence type="ECO:0000259" key="6">
    <source>
        <dbReference type="PROSITE" id="PS50222"/>
    </source>
</evidence>
<dbReference type="InterPro" id="IPR036872">
    <property type="entry name" value="CH_dom_sf"/>
</dbReference>
<dbReference type="SUPFAM" id="SSF47473">
    <property type="entry name" value="EF-hand"/>
    <property type="match status" value="1"/>
</dbReference>
<comment type="similarity">
    <text evidence="1">Belongs to the alpha-actinin family.</text>
</comment>
<proteinExistence type="inferred from homology"/>
<dbReference type="OrthoDB" id="10017054at2759"/>
<dbReference type="AlphaFoldDB" id="A0A162V9F3"/>
<evidence type="ECO:0000256" key="2">
    <source>
        <dbReference type="ARBA" id="ARBA00022737"/>
    </source>
</evidence>
<dbReference type="InterPro" id="IPR001715">
    <property type="entry name" value="CH_dom"/>
</dbReference>
<keyword evidence="3" id="KW-0106">Calcium</keyword>
<organism evidence="7 8">
    <name type="scientific">Phycomyces blakesleeanus (strain ATCC 8743b / DSM 1359 / FGSC 10004 / NBRC 33097 / NRRL 1555)</name>
    <dbReference type="NCBI Taxonomy" id="763407"/>
    <lineage>
        <taxon>Eukaryota</taxon>
        <taxon>Fungi</taxon>
        <taxon>Fungi incertae sedis</taxon>
        <taxon>Mucoromycota</taxon>
        <taxon>Mucoromycotina</taxon>
        <taxon>Mucoromycetes</taxon>
        <taxon>Mucorales</taxon>
        <taxon>Phycomycetaceae</taxon>
        <taxon>Phycomyces</taxon>
    </lineage>
</organism>
<dbReference type="STRING" id="763407.A0A162V9F3"/>
<dbReference type="SMART" id="SM01184">
    <property type="entry name" value="efhand_Ca_insen"/>
    <property type="match status" value="1"/>
</dbReference>
<feature type="domain" description="Calponin-homology (CH)" evidence="5">
    <location>
        <begin position="121"/>
        <end position="227"/>
    </location>
</feature>
<reference evidence="8" key="1">
    <citation type="submission" date="2015-06" db="EMBL/GenBank/DDBJ databases">
        <title>Expansion of signal transduction pathways in fungi by whole-genome duplication.</title>
        <authorList>
            <consortium name="DOE Joint Genome Institute"/>
            <person name="Corrochano L.M."/>
            <person name="Kuo A."/>
            <person name="Marcet-Houben M."/>
            <person name="Polaino S."/>
            <person name="Salamov A."/>
            <person name="Villalobos J.M."/>
            <person name="Alvarez M.I."/>
            <person name="Avalos J."/>
            <person name="Benito E.P."/>
            <person name="Benoit I."/>
            <person name="Burger G."/>
            <person name="Camino L.P."/>
            <person name="Canovas D."/>
            <person name="Cerda-Olmedo E."/>
            <person name="Cheng J.-F."/>
            <person name="Dominguez A."/>
            <person name="Elias M."/>
            <person name="Eslava A.P."/>
            <person name="Glaser F."/>
            <person name="Grimwood J."/>
            <person name="Gutierrez G."/>
            <person name="Heitman J."/>
            <person name="Henrissat B."/>
            <person name="Iturriaga E.A."/>
            <person name="Lang B.F."/>
            <person name="Lavin J.L."/>
            <person name="Lee S."/>
            <person name="Li W."/>
            <person name="Lindquist E."/>
            <person name="Lopez-Garcia S."/>
            <person name="Luque E.M."/>
            <person name="Marcos A.T."/>
            <person name="Martin J."/>
            <person name="McCluskey K."/>
            <person name="Medina H.R."/>
            <person name="Miralles-Duran A."/>
            <person name="Miyazaki A."/>
            <person name="Munoz-Torres E."/>
            <person name="Oguiza J.A."/>
            <person name="Ohm R."/>
            <person name="Olmedo M."/>
            <person name="Orejas M."/>
            <person name="Ortiz-Castellanos L."/>
            <person name="Pisabarro A.G."/>
            <person name="Rodriguez-Romero J."/>
            <person name="Ruiz-Herrera J."/>
            <person name="Ruiz-Vazquez R."/>
            <person name="Sanz C."/>
            <person name="Schackwitz W."/>
            <person name="Schmutz J."/>
            <person name="Shahriari M."/>
            <person name="Shelest E."/>
            <person name="Silva-Franco F."/>
            <person name="Soanes D."/>
            <person name="Syed K."/>
            <person name="Tagua V.G."/>
            <person name="Talbot N.J."/>
            <person name="Thon M."/>
            <person name="De vries R.P."/>
            <person name="Wiebenga A."/>
            <person name="Yadav J.S."/>
            <person name="Braun E.L."/>
            <person name="Baker S."/>
            <person name="Garre V."/>
            <person name="Horwitz B."/>
            <person name="Torres-Martinez S."/>
            <person name="Idnurm A."/>
            <person name="Herrera-Estrella A."/>
            <person name="Gabaldon T."/>
            <person name="Grigoriev I.V."/>
        </authorList>
    </citation>
    <scope>NUCLEOTIDE SEQUENCE [LARGE SCALE GENOMIC DNA]</scope>
    <source>
        <strain evidence="8">NRRL 1555(-)</strain>
    </source>
</reference>
<dbReference type="PROSITE" id="PS00020">
    <property type="entry name" value="ACTININ_2"/>
    <property type="match status" value="1"/>
</dbReference>
<dbReference type="InterPro" id="IPR011992">
    <property type="entry name" value="EF-hand-dom_pair"/>
</dbReference>
<evidence type="ECO:0000256" key="4">
    <source>
        <dbReference type="ARBA" id="ARBA00023203"/>
    </source>
</evidence>
<dbReference type="InterPro" id="IPR014837">
    <property type="entry name" value="EF-hand_Ca_insen"/>
</dbReference>
<dbReference type="Pfam" id="PF00307">
    <property type="entry name" value="CH"/>
    <property type="match status" value="2"/>
</dbReference>
<dbReference type="EMBL" id="KV440971">
    <property type="protein sequence ID" value="OAD80992.1"/>
    <property type="molecule type" value="Genomic_DNA"/>
</dbReference>
<dbReference type="Gene3D" id="1.20.58.60">
    <property type="match status" value="2"/>
</dbReference>
<dbReference type="CDD" id="cd00051">
    <property type="entry name" value="EFh"/>
    <property type="match status" value="1"/>
</dbReference>
<dbReference type="GO" id="GO:0005509">
    <property type="term" value="F:calcium ion binding"/>
    <property type="evidence" value="ECO:0007669"/>
    <property type="project" value="InterPro"/>
</dbReference>
<dbReference type="GO" id="GO:0003779">
    <property type="term" value="F:actin binding"/>
    <property type="evidence" value="ECO:0007669"/>
    <property type="project" value="UniProtKB-KW"/>
</dbReference>
<gene>
    <name evidence="7" type="ORF">PHYBLDRAFT_120768</name>
</gene>
<keyword evidence="2" id="KW-0677">Repeat</keyword>
<dbReference type="FunCoup" id="A0A162V9F3">
    <property type="interactions" value="15"/>
</dbReference>
<protein>
    <submittedName>
        <fullName evidence="7">Uncharacterized protein</fullName>
    </submittedName>
</protein>
<evidence type="ECO:0000256" key="3">
    <source>
        <dbReference type="ARBA" id="ARBA00022837"/>
    </source>
</evidence>
<dbReference type="SMART" id="SM00033">
    <property type="entry name" value="CH"/>
    <property type="match status" value="2"/>
</dbReference>
<dbReference type="PROSITE" id="PS00019">
    <property type="entry name" value="ACTININ_1"/>
    <property type="match status" value="1"/>
</dbReference>
<dbReference type="InterPro" id="IPR002048">
    <property type="entry name" value="EF_hand_dom"/>
</dbReference>
<dbReference type="Proteomes" id="UP000077315">
    <property type="component" value="Unassembled WGS sequence"/>
</dbReference>
<evidence type="ECO:0000313" key="8">
    <source>
        <dbReference type="Proteomes" id="UP000077315"/>
    </source>
</evidence>
<dbReference type="RefSeq" id="XP_018299032.1">
    <property type="nucleotide sequence ID" value="XM_018428759.1"/>
</dbReference>
<dbReference type="PANTHER" id="PTHR11915">
    <property type="entry name" value="SPECTRIN/FILAMIN RELATED CYTOSKELETAL PROTEIN"/>
    <property type="match status" value="1"/>
</dbReference>
<sequence length="615" mass="70902">MNNAWEAIQQKTFTKWVNNKLDIRQVPHIKELCADLATGVRLIQLLEIIGNAPIPRYNKNPRMRIQCVENVNMALEFIRRIVPLTNIGAEDIVDKNLKLVLGMLWTIILRFTIDDINQEGKNAKEGLLLWCQRKTAPYDQVDVRDFTYSWTDGLAFCALIHCHRPDLLDFSSLDPNDRHGNTALAFDIAEEYLGIPKLLDVEDVCDISKPDERSVMTYVAEYFHAFSTSDKVGTAGRRISKFAEVMSSIWQMQHTYEQRVLALMDAVDNAQQQWKDTVLNDSYDDMKQRVADFSHYKNTQKREWISEKRDLDLLLGNIQTKLKTYNLKPYFPPDGLTLKDLDNIWYSLLQDEALYHQSLNSRIRRIKENLRKAYANAANDFQNQLDTISAELASLDGDLESQLNRLNLTKRKVDPLQLYLHNIEGLDQECIHANTEENDYTVYSVEDLAFGLGLVQQAIQKKNAFIQNQVVSRNMTSLTPAQLEQFEQTFRHFDSNYNNTLSPAEFNASLASLGIFFKDSEFISMFRAVAEGRDEITFEQFIRFIVSVTEDKSTPQQLHDSFRAIAADKPYVTELDLSMCLVPAPFIDYLKHTMPQSREEPGALDYSSYVMQTFI</sequence>